<evidence type="ECO:0000313" key="11">
    <source>
        <dbReference type="Proteomes" id="UP000829685"/>
    </source>
</evidence>
<dbReference type="GO" id="GO:0020037">
    <property type="term" value="F:heme binding"/>
    <property type="evidence" value="ECO:0007669"/>
    <property type="project" value="InterPro"/>
</dbReference>
<feature type="transmembrane region" description="Helical" evidence="9">
    <location>
        <begin position="587"/>
        <end position="609"/>
    </location>
</feature>
<evidence type="ECO:0000313" key="10">
    <source>
        <dbReference type="EMBL" id="KAI1855804.1"/>
    </source>
</evidence>
<sequence>MEITEPVSWLAVKAAVTLVGLFVARSITQWLYRGYKIRKQVKDVAAQGIAILPHSWLLGHLTFIGDYRRTHPKDANIFTMYTWILDNFETLFPGEKTVPPVIYLDVWPITSSALIVSTHPAVSAQFTQIQSLPKAKIGRDFLKPLTNNRDIVSTEGDEWKTWRTRLNPGFSSRNVAALLPELVEEVLVFVDELRKLSGNNGAWGPVFQLEEKTTNLTFDVIARATIDTRLHEQTRKTGSPLKTALLDQAEQMGKAANASRGIIHAFTPWASSSIGMNNKAMHDFFMPKVQDRLASGSQSSRKRTIVDLALKHFDEEDGQGTLPPDAEFLDKLLSNLKAFVFAGHDTTATTICWMFKCLQDHPDCLAKMREEHASVLGPNTEKAHEVILAAPHLLYALPYTQAVIKETLRLYPLVAALRDGSPEFFLTAPGSSFRYPTDGFSMWDGVSIIQRRPDLWPRGKEFVPERWLVPEGDPMRPLKDTWRPFAMGLRNCIGQELAMAELRLVAVLTARKFDVQEAWAEWDMKQGNIGHQPTIDGERLYRVGNGPGIPSQTPAMEQQPFLKYSDDPTEKEPSRQLQQQAQRRSGIYSHVSVFILTSLLWTFIIYFFIPAPYPQRSSTTAGDSRHNITAGARLLTCGNSVAEARAAGCRYDVLLNNWVPGPCWDGEMVAEYEEDGSWAGFADAALTQPLTAAEMAVRDSYYTSVRDHINHCAVMWRKQFWALFEEKPALDTVIASPGHTEHCSQFLMDVGEANWTDSTLTQMGFAGCWVRD</sequence>
<evidence type="ECO:0000256" key="9">
    <source>
        <dbReference type="SAM" id="Phobius"/>
    </source>
</evidence>
<dbReference type="GO" id="GO:0016705">
    <property type="term" value="F:oxidoreductase activity, acting on paired donors, with incorporation or reduction of molecular oxygen"/>
    <property type="evidence" value="ECO:0007669"/>
    <property type="project" value="InterPro"/>
</dbReference>
<dbReference type="PANTHER" id="PTHR24305">
    <property type="entry name" value="CYTOCHROME P450"/>
    <property type="match status" value="1"/>
</dbReference>
<accession>A0A9P9WAV4</accession>
<protein>
    <recommendedName>
        <fullName evidence="12">Cytochrome P450</fullName>
    </recommendedName>
</protein>
<evidence type="ECO:0000256" key="7">
    <source>
        <dbReference type="ARBA" id="ARBA00023033"/>
    </source>
</evidence>
<evidence type="ECO:0000256" key="5">
    <source>
        <dbReference type="ARBA" id="ARBA00023002"/>
    </source>
</evidence>
<keyword evidence="9" id="KW-0472">Membrane</keyword>
<organism evidence="10 11">
    <name type="scientific">Neoarthrinium moseri</name>
    <dbReference type="NCBI Taxonomy" id="1658444"/>
    <lineage>
        <taxon>Eukaryota</taxon>
        <taxon>Fungi</taxon>
        <taxon>Dikarya</taxon>
        <taxon>Ascomycota</taxon>
        <taxon>Pezizomycotina</taxon>
        <taxon>Sordariomycetes</taxon>
        <taxon>Xylariomycetidae</taxon>
        <taxon>Amphisphaeriales</taxon>
        <taxon>Apiosporaceae</taxon>
        <taxon>Neoarthrinium</taxon>
    </lineage>
</organism>
<dbReference type="Pfam" id="PF00067">
    <property type="entry name" value="p450"/>
    <property type="match status" value="1"/>
</dbReference>
<evidence type="ECO:0000256" key="3">
    <source>
        <dbReference type="ARBA" id="ARBA00022617"/>
    </source>
</evidence>
<evidence type="ECO:0000256" key="6">
    <source>
        <dbReference type="ARBA" id="ARBA00023004"/>
    </source>
</evidence>
<evidence type="ECO:0000256" key="2">
    <source>
        <dbReference type="ARBA" id="ARBA00005179"/>
    </source>
</evidence>
<dbReference type="GO" id="GO:0004497">
    <property type="term" value="F:monooxygenase activity"/>
    <property type="evidence" value="ECO:0007669"/>
    <property type="project" value="UniProtKB-KW"/>
</dbReference>
<evidence type="ECO:0000256" key="8">
    <source>
        <dbReference type="PIRSR" id="PIRSR602401-1"/>
    </source>
</evidence>
<dbReference type="Gene3D" id="1.10.630.10">
    <property type="entry name" value="Cytochrome P450"/>
    <property type="match status" value="1"/>
</dbReference>
<keyword evidence="7" id="KW-0503">Monooxygenase</keyword>
<dbReference type="CDD" id="cd11051">
    <property type="entry name" value="CYP59-like"/>
    <property type="match status" value="1"/>
</dbReference>
<name>A0A9P9WAV4_9PEZI</name>
<dbReference type="InterPro" id="IPR001128">
    <property type="entry name" value="Cyt_P450"/>
</dbReference>
<reference evidence="10" key="1">
    <citation type="submission" date="2021-03" db="EMBL/GenBank/DDBJ databases">
        <title>Revisited historic fungal species revealed as producer of novel bioactive compounds through whole genome sequencing and comparative genomics.</title>
        <authorList>
            <person name="Vignolle G.A."/>
            <person name="Hochenegger N."/>
            <person name="Mach R.L."/>
            <person name="Mach-Aigner A.R."/>
            <person name="Javad Rahimi M."/>
            <person name="Salim K.A."/>
            <person name="Chan C.M."/>
            <person name="Lim L.B.L."/>
            <person name="Cai F."/>
            <person name="Druzhinina I.S."/>
            <person name="U'Ren J.M."/>
            <person name="Derntl C."/>
        </authorList>
    </citation>
    <scope>NUCLEOTIDE SEQUENCE</scope>
    <source>
        <strain evidence="10">TUCIM 5799</strain>
    </source>
</reference>
<dbReference type="SUPFAM" id="SSF48264">
    <property type="entry name" value="Cytochrome P450"/>
    <property type="match status" value="1"/>
</dbReference>
<dbReference type="PRINTS" id="PR00463">
    <property type="entry name" value="EP450I"/>
</dbReference>
<evidence type="ECO:0008006" key="12">
    <source>
        <dbReference type="Google" id="ProtNLM"/>
    </source>
</evidence>
<gene>
    <name evidence="10" type="ORF">JX265_012067</name>
</gene>
<keyword evidence="4 8" id="KW-0479">Metal-binding</keyword>
<dbReference type="Proteomes" id="UP000829685">
    <property type="component" value="Unassembled WGS sequence"/>
</dbReference>
<feature type="transmembrane region" description="Helical" evidence="9">
    <location>
        <begin position="6"/>
        <end position="24"/>
    </location>
</feature>
<keyword evidence="11" id="KW-1185">Reference proteome</keyword>
<keyword evidence="5" id="KW-0560">Oxidoreductase</keyword>
<dbReference type="PRINTS" id="PR00385">
    <property type="entry name" value="P450"/>
</dbReference>
<evidence type="ECO:0000256" key="4">
    <source>
        <dbReference type="ARBA" id="ARBA00022723"/>
    </source>
</evidence>
<evidence type="ECO:0000256" key="1">
    <source>
        <dbReference type="ARBA" id="ARBA00001971"/>
    </source>
</evidence>
<dbReference type="InterPro" id="IPR036396">
    <property type="entry name" value="Cyt_P450_sf"/>
</dbReference>
<dbReference type="InterPro" id="IPR002401">
    <property type="entry name" value="Cyt_P450_E_grp-I"/>
</dbReference>
<keyword evidence="9" id="KW-1133">Transmembrane helix</keyword>
<keyword evidence="9" id="KW-0812">Transmembrane</keyword>
<dbReference type="EMBL" id="JAFIMR010000049">
    <property type="protein sequence ID" value="KAI1855804.1"/>
    <property type="molecule type" value="Genomic_DNA"/>
</dbReference>
<comment type="caution">
    <text evidence="10">The sequence shown here is derived from an EMBL/GenBank/DDBJ whole genome shotgun (WGS) entry which is preliminary data.</text>
</comment>
<feature type="binding site" description="axial binding residue" evidence="8">
    <location>
        <position position="492"/>
    </location>
    <ligand>
        <name>heme</name>
        <dbReference type="ChEBI" id="CHEBI:30413"/>
    </ligand>
    <ligandPart>
        <name>Fe</name>
        <dbReference type="ChEBI" id="CHEBI:18248"/>
    </ligandPart>
</feature>
<proteinExistence type="predicted"/>
<dbReference type="AlphaFoldDB" id="A0A9P9WAV4"/>
<comment type="pathway">
    <text evidence="2">Secondary metabolite biosynthesis.</text>
</comment>
<dbReference type="GO" id="GO:0005506">
    <property type="term" value="F:iron ion binding"/>
    <property type="evidence" value="ECO:0007669"/>
    <property type="project" value="InterPro"/>
</dbReference>
<keyword evidence="3 8" id="KW-0349">Heme</keyword>
<keyword evidence="6 8" id="KW-0408">Iron</keyword>
<comment type="cofactor">
    <cofactor evidence="1 8">
        <name>heme</name>
        <dbReference type="ChEBI" id="CHEBI:30413"/>
    </cofactor>
</comment>
<dbReference type="PANTHER" id="PTHR24305:SF107">
    <property type="entry name" value="P450, PUTATIVE (EUROFUNG)-RELATED"/>
    <property type="match status" value="1"/>
</dbReference>
<dbReference type="InterPro" id="IPR050121">
    <property type="entry name" value="Cytochrome_P450_monoxygenase"/>
</dbReference>